<keyword evidence="1" id="KW-0812">Transmembrane</keyword>
<dbReference type="Proteomes" id="UP001501690">
    <property type="component" value="Unassembled WGS sequence"/>
</dbReference>
<name>A0ABN2I4G6_9MICO</name>
<evidence type="ECO:0000313" key="3">
    <source>
        <dbReference type="Proteomes" id="UP001501690"/>
    </source>
</evidence>
<dbReference type="EMBL" id="BAAAPL010000001">
    <property type="protein sequence ID" value="GAA1698472.1"/>
    <property type="molecule type" value="Genomic_DNA"/>
</dbReference>
<proteinExistence type="predicted"/>
<comment type="caution">
    <text evidence="2">The sequence shown here is derived from an EMBL/GenBank/DDBJ whole genome shotgun (WGS) entry which is preliminary data.</text>
</comment>
<gene>
    <name evidence="2" type="ORF">GCM10009808_14960</name>
</gene>
<keyword evidence="1" id="KW-1133">Transmembrane helix</keyword>
<dbReference type="RefSeq" id="WP_344071001.1">
    <property type="nucleotide sequence ID" value="NZ_BAAAPL010000001.1"/>
</dbReference>
<keyword evidence="3" id="KW-1185">Reference proteome</keyword>
<evidence type="ECO:0000256" key="1">
    <source>
        <dbReference type="SAM" id="Phobius"/>
    </source>
</evidence>
<evidence type="ECO:0008006" key="4">
    <source>
        <dbReference type="Google" id="ProtNLM"/>
    </source>
</evidence>
<evidence type="ECO:0000313" key="2">
    <source>
        <dbReference type="EMBL" id="GAA1698472.1"/>
    </source>
</evidence>
<protein>
    <recommendedName>
        <fullName evidence="4">LPXTG-motif cell wall anchor domain-containing protein</fullName>
    </recommendedName>
</protein>
<accession>A0ABN2I4G6</accession>
<feature type="transmembrane region" description="Helical" evidence="1">
    <location>
        <begin position="898"/>
        <end position="917"/>
    </location>
</feature>
<sequence>MRHQFTHTITPHHQTAQPAGHLRSALLAAIGLVLSAALVLGGALTARATVGIGAGFGSLPPDHTIGWEGAYVMPNGQQGYCLTPSEHGPTTPGTATNDAGLWTNWNGTSGNLLAGVNRIISTHGQSGDPVQGSAVDFAVKNIVAPATLYAMRGYPNDATWPYGDISRYVIWTFSSGYPITDGNGTPMTSAQMNQVASLAAQYTQEARSTTAATDATGSGRLEFTVDATNDDAGTVTMIGTAGASGTITLVNGRFVSTGSTTLTGAEQGVAYAITGIPPADDGAPYRISGTGSFTPPGGGGWLAQVRVWQTAGYQTLATGGGTAVAEPFAVSGEDAADRTVTFRPVVATRVHAEYYERGDSLVDVLTFGTTADSAGLDNPWYRMSDGDYLPITASGVVYGPFAQQPEQSATPPAGSPIAATATVTTGDGGPTVTYDATASPAVSTSGFYTWVWTIERNAQPAAVAPFLPSGYAFAAPFGQVAESSIVPARIRASTQVATSSVRLSELAVDTAEVSVDGLWLQDAGRNIPVVFRWDAYHDPRARDEISPVATIPADARLIGTVHVTAEGAGTISTPTAEASGILAPASGTGSVVWVLGVHAEDQPAQYREWVEPWRDDYGRATEIQSILQPAVTTLAQPAAPLGGTLSDVATVAGPLPVIGAELSFAAYRVPLDADGRIAYPAGVPEGDLSWVCTDANRVFDSAGTPQVITEPGAYTSPSIPADAYAPIVWVELLGTNTAVTAAPSQTIARGACGRAEETSLVLDLATTAAAADAERPVPAGAEVTDTITVTGWVPDDAVARIDAFRVASAEELVCLEGTEVFSQTFDVAAGLHSAADPFVATSQPFVPETWGEASTLAYVATIHDEEGRILAQGLCGEDAETLTLAAHTLPPTGGTAPVPTLIGAAALTLGATSLLAFERWRRPRPRA</sequence>
<organism evidence="2 3">
    <name type="scientific">Microbacterium sediminicola</name>
    <dbReference type="NCBI Taxonomy" id="415210"/>
    <lineage>
        <taxon>Bacteria</taxon>
        <taxon>Bacillati</taxon>
        <taxon>Actinomycetota</taxon>
        <taxon>Actinomycetes</taxon>
        <taxon>Micrococcales</taxon>
        <taxon>Microbacteriaceae</taxon>
        <taxon>Microbacterium</taxon>
    </lineage>
</organism>
<reference evidence="2 3" key="1">
    <citation type="journal article" date="2019" name="Int. J. Syst. Evol. Microbiol.">
        <title>The Global Catalogue of Microorganisms (GCM) 10K type strain sequencing project: providing services to taxonomists for standard genome sequencing and annotation.</title>
        <authorList>
            <consortium name="The Broad Institute Genomics Platform"/>
            <consortium name="The Broad Institute Genome Sequencing Center for Infectious Disease"/>
            <person name="Wu L."/>
            <person name="Ma J."/>
        </authorList>
    </citation>
    <scope>NUCLEOTIDE SEQUENCE [LARGE SCALE GENOMIC DNA]</scope>
    <source>
        <strain evidence="2 3">JCM 15577</strain>
    </source>
</reference>
<keyword evidence="1" id="KW-0472">Membrane</keyword>